<evidence type="ECO:0000313" key="4">
    <source>
        <dbReference type="Proteomes" id="UP001178507"/>
    </source>
</evidence>
<dbReference type="AlphaFoldDB" id="A0AA36J675"/>
<dbReference type="InterPro" id="IPR051274">
    <property type="entry name" value="3-5_Exoribonuclease"/>
</dbReference>
<organism evidence="3 4">
    <name type="scientific">Effrenium voratum</name>
    <dbReference type="NCBI Taxonomy" id="2562239"/>
    <lineage>
        <taxon>Eukaryota</taxon>
        <taxon>Sar</taxon>
        <taxon>Alveolata</taxon>
        <taxon>Dinophyceae</taxon>
        <taxon>Suessiales</taxon>
        <taxon>Symbiodiniaceae</taxon>
        <taxon>Effrenium</taxon>
    </lineage>
</organism>
<dbReference type="InterPro" id="IPR036397">
    <property type="entry name" value="RNaseH_sf"/>
</dbReference>
<dbReference type="GO" id="GO:0003676">
    <property type="term" value="F:nucleic acid binding"/>
    <property type="evidence" value="ECO:0007669"/>
    <property type="project" value="InterPro"/>
</dbReference>
<accession>A0AA36J675</accession>
<feature type="domain" description="Exonuclease" evidence="2">
    <location>
        <begin position="69"/>
        <end position="169"/>
    </location>
</feature>
<name>A0AA36J675_9DINO</name>
<evidence type="ECO:0000256" key="1">
    <source>
        <dbReference type="SAM" id="MobiDB-lite"/>
    </source>
</evidence>
<evidence type="ECO:0000259" key="2">
    <source>
        <dbReference type="Pfam" id="PF00929"/>
    </source>
</evidence>
<feature type="region of interest" description="Disordered" evidence="1">
    <location>
        <begin position="33"/>
        <end position="60"/>
    </location>
</feature>
<dbReference type="PANTHER" id="PTHR23044">
    <property type="entry name" value="3'-5' EXONUCLEASE ERI1-RELATED"/>
    <property type="match status" value="1"/>
</dbReference>
<comment type="caution">
    <text evidence="3">The sequence shown here is derived from an EMBL/GenBank/DDBJ whole genome shotgun (WGS) entry which is preliminary data.</text>
</comment>
<gene>
    <name evidence="3" type="ORF">EVOR1521_LOCUS23317</name>
</gene>
<dbReference type="InterPro" id="IPR013520">
    <property type="entry name" value="Ribonucl_H"/>
</dbReference>
<reference evidence="3" key="1">
    <citation type="submission" date="2023-08" db="EMBL/GenBank/DDBJ databases">
        <authorList>
            <person name="Chen Y."/>
            <person name="Shah S."/>
            <person name="Dougan E. K."/>
            <person name="Thang M."/>
            <person name="Chan C."/>
        </authorList>
    </citation>
    <scope>NUCLEOTIDE SEQUENCE</scope>
</reference>
<dbReference type="Pfam" id="PF00929">
    <property type="entry name" value="RNase_T"/>
    <property type="match status" value="1"/>
</dbReference>
<keyword evidence="4" id="KW-1185">Reference proteome</keyword>
<dbReference type="SUPFAM" id="SSF53098">
    <property type="entry name" value="Ribonuclease H-like"/>
    <property type="match status" value="1"/>
</dbReference>
<protein>
    <recommendedName>
        <fullName evidence="2">Exonuclease domain-containing protein</fullName>
    </recommendedName>
</protein>
<dbReference type="Proteomes" id="UP001178507">
    <property type="component" value="Unassembled WGS sequence"/>
</dbReference>
<dbReference type="Gene3D" id="3.30.420.10">
    <property type="entry name" value="Ribonuclease H-like superfamily/Ribonuclease H"/>
    <property type="match status" value="1"/>
</dbReference>
<proteinExistence type="predicted"/>
<sequence length="171" mass="18944">MGHGLSRGFRAAAVSLLAVAVVAWARRRRPVSGEASPAEATEAAPARDAIPSRPSRPPPRPKRLAEVFICLDFEWTCDDGERRRVHSDNVEILEFSYVIYDVAAERVVREGQHYCKNQRTPITKFCSELTGITDDTVASAGSLKDALQALQEDLNVEELRGRRGRSFFCSA</sequence>
<feature type="compositionally biased region" description="Low complexity" evidence="1">
    <location>
        <begin position="33"/>
        <end position="53"/>
    </location>
</feature>
<dbReference type="InterPro" id="IPR012337">
    <property type="entry name" value="RNaseH-like_sf"/>
</dbReference>
<evidence type="ECO:0000313" key="3">
    <source>
        <dbReference type="EMBL" id="CAJ1399854.1"/>
    </source>
</evidence>
<dbReference type="PANTHER" id="PTHR23044:SF61">
    <property type="entry name" value="3'-5' EXORIBONUCLEASE 1-RELATED"/>
    <property type="match status" value="1"/>
</dbReference>
<dbReference type="EMBL" id="CAUJNA010003350">
    <property type="protein sequence ID" value="CAJ1399854.1"/>
    <property type="molecule type" value="Genomic_DNA"/>
</dbReference>